<accession>A0A383BEF8</accession>
<reference evidence="1" key="1">
    <citation type="submission" date="2018-05" db="EMBL/GenBank/DDBJ databases">
        <authorList>
            <person name="Lanie J.A."/>
            <person name="Ng W.-L."/>
            <person name="Kazmierczak K.M."/>
            <person name="Andrzejewski T.M."/>
            <person name="Davidsen T.M."/>
            <person name="Wayne K.J."/>
            <person name="Tettelin H."/>
            <person name="Glass J.I."/>
            <person name="Rusch D."/>
            <person name="Podicherti R."/>
            <person name="Tsui H.-C.T."/>
            <person name="Winkler M.E."/>
        </authorList>
    </citation>
    <scope>NUCLEOTIDE SEQUENCE</scope>
</reference>
<sequence>MKKNHYIILTSILFLSNIFTNDAVLQPKKDNYSNRTNQNGKINLSVESQADIKGIQFDIVYNSQEIRLIENKILSKIPNVDIYTKIKDDGIATILMFSMRGDKILDVKVANIAEVIEINFEPMDMFYGPSQVKLINIILASSAGEQINSQTSSIFDITYFAPLRTSLSKNYPNPFNPSTTIDYQLAKPANTSLVVYDLNGFEVKILVQAYQEAAYYSVVWDG</sequence>
<evidence type="ECO:0000313" key="1">
    <source>
        <dbReference type="EMBL" id="SVE18244.1"/>
    </source>
</evidence>
<proteinExistence type="predicted"/>
<name>A0A383BEF8_9ZZZZ</name>
<feature type="non-terminal residue" evidence="1">
    <location>
        <position position="222"/>
    </location>
</feature>
<dbReference type="EMBL" id="UINC01199696">
    <property type="protein sequence ID" value="SVE18244.1"/>
    <property type="molecule type" value="Genomic_DNA"/>
</dbReference>
<protein>
    <recommendedName>
        <fullName evidence="2">Cohesin domain-containing protein</fullName>
    </recommendedName>
</protein>
<evidence type="ECO:0008006" key="2">
    <source>
        <dbReference type="Google" id="ProtNLM"/>
    </source>
</evidence>
<dbReference type="Gene3D" id="2.60.40.680">
    <property type="match status" value="1"/>
</dbReference>
<organism evidence="1">
    <name type="scientific">marine metagenome</name>
    <dbReference type="NCBI Taxonomy" id="408172"/>
    <lineage>
        <taxon>unclassified sequences</taxon>
        <taxon>metagenomes</taxon>
        <taxon>ecological metagenomes</taxon>
    </lineage>
</organism>
<dbReference type="Gene3D" id="2.60.40.4070">
    <property type="match status" value="1"/>
</dbReference>
<dbReference type="AlphaFoldDB" id="A0A383BEF8"/>
<gene>
    <name evidence="1" type="ORF">METZ01_LOCUS471098</name>
</gene>